<dbReference type="InterPro" id="IPR011330">
    <property type="entry name" value="Glyco_hydro/deAcase_b/a-brl"/>
</dbReference>
<keyword evidence="4" id="KW-0460">Magnesium</keyword>
<dbReference type="CDD" id="cd10805">
    <property type="entry name" value="YdjC_like_1"/>
    <property type="match status" value="1"/>
</dbReference>
<dbReference type="GO" id="GO:0005975">
    <property type="term" value="P:carbohydrate metabolic process"/>
    <property type="evidence" value="ECO:0007669"/>
    <property type="project" value="InterPro"/>
</dbReference>
<dbReference type="InterPro" id="IPR006879">
    <property type="entry name" value="YdjC-like"/>
</dbReference>
<dbReference type="GO" id="GO:0046872">
    <property type="term" value="F:metal ion binding"/>
    <property type="evidence" value="ECO:0007669"/>
    <property type="project" value="UniProtKB-KW"/>
</dbReference>
<keyword evidence="3" id="KW-0378">Hydrolase</keyword>
<dbReference type="AlphaFoldDB" id="A0A429ZJT5"/>
<evidence type="ECO:0000256" key="4">
    <source>
        <dbReference type="ARBA" id="ARBA00022842"/>
    </source>
</evidence>
<evidence type="ECO:0000256" key="5">
    <source>
        <dbReference type="ARBA" id="ARBA00023277"/>
    </source>
</evidence>
<proteinExistence type="predicted"/>
<evidence type="ECO:0000313" key="6">
    <source>
        <dbReference type="EMBL" id="RST93951.1"/>
    </source>
</evidence>
<evidence type="ECO:0008006" key="8">
    <source>
        <dbReference type="Google" id="ProtNLM"/>
    </source>
</evidence>
<dbReference type="EMBL" id="NGJU01000017">
    <property type="protein sequence ID" value="RST93951.1"/>
    <property type="molecule type" value="Genomic_DNA"/>
</dbReference>
<gene>
    <name evidence="6" type="ORF">CBF35_10875</name>
</gene>
<dbReference type="Proteomes" id="UP000287239">
    <property type="component" value="Unassembled WGS sequence"/>
</dbReference>
<dbReference type="Pfam" id="PF04794">
    <property type="entry name" value="YdjC"/>
    <property type="match status" value="1"/>
</dbReference>
<dbReference type="PANTHER" id="PTHR31609:SF1">
    <property type="entry name" value="CARBOHYDRATE DEACETYLASE"/>
    <property type="match status" value="1"/>
</dbReference>
<keyword evidence="5" id="KW-0119">Carbohydrate metabolism</keyword>
<evidence type="ECO:0000256" key="1">
    <source>
        <dbReference type="ARBA" id="ARBA00001946"/>
    </source>
</evidence>
<reference evidence="6 7" key="1">
    <citation type="submission" date="2017-05" db="EMBL/GenBank/DDBJ databases">
        <title>Vagococcus spp. assemblies.</title>
        <authorList>
            <person name="Gulvik C.A."/>
        </authorList>
    </citation>
    <scope>NUCLEOTIDE SEQUENCE [LARGE SCALE GENOMIC DNA]</scope>
    <source>
        <strain evidence="6 7">NCFB 2777</strain>
    </source>
</reference>
<accession>A0A429ZJT5</accession>
<name>A0A429ZJT5_9ENTE</name>
<protein>
    <recommendedName>
        <fullName evidence="8">PTS sugar transporter</fullName>
    </recommendedName>
</protein>
<dbReference type="SUPFAM" id="SSF88713">
    <property type="entry name" value="Glycoside hydrolase/deacetylase"/>
    <property type="match status" value="1"/>
</dbReference>
<evidence type="ECO:0000256" key="2">
    <source>
        <dbReference type="ARBA" id="ARBA00022723"/>
    </source>
</evidence>
<keyword evidence="2" id="KW-0479">Metal-binding</keyword>
<dbReference type="OrthoDB" id="9774177at2"/>
<evidence type="ECO:0000313" key="7">
    <source>
        <dbReference type="Proteomes" id="UP000287239"/>
    </source>
</evidence>
<dbReference type="GO" id="GO:0016787">
    <property type="term" value="F:hydrolase activity"/>
    <property type="evidence" value="ECO:0007669"/>
    <property type="project" value="UniProtKB-KW"/>
</dbReference>
<dbReference type="GO" id="GO:0019213">
    <property type="term" value="F:deacetylase activity"/>
    <property type="evidence" value="ECO:0007669"/>
    <property type="project" value="TreeGrafter"/>
</dbReference>
<comment type="caution">
    <text evidence="6">The sequence shown here is derived from an EMBL/GenBank/DDBJ whole genome shotgun (WGS) entry which is preliminary data.</text>
</comment>
<dbReference type="Gene3D" id="3.20.20.370">
    <property type="entry name" value="Glycoside hydrolase/deacetylase"/>
    <property type="match status" value="1"/>
</dbReference>
<keyword evidence="7" id="KW-1185">Reference proteome</keyword>
<dbReference type="GeneID" id="98568877"/>
<organism evidence="6 7">
    <name type="scientific">Vagococcus salmoninarum</name>
    <dbReference type="NCBI Taxonomy" id="2739"/>
    <lineage>
        <taxon>Bacteria</taxon>
        <taxon>Bacillati</taxon>
        <taxon>Bacillota</taxon>
        <taxon>Bacilli</taxon>
        <taxon>Lactobacillales</taxon>
        <taxon>Enterococcaceae</taxon>
        <taxon>Vagococcus</taxon>
    </lineage>
</organism>
<comment type="cofactor">
    <cofactor evidence="1">
        <name>Mg(2+)</name>
        <dbReference type="ChEBI" id="CHEBI:18420"/>
    </cofactor>
</comment>
<evidence type="ECO:0000256" key="3">
    <source>
        <dbReference type="ARBA" id="ARBA00022801"/>
    </source>
</evidence>
<sequence>MKLIIQLDDLGFSEAVNYGISKVVHEGVASAVGLMSNMPYAQHGYDLIKDSSKVVIGLHTNICTGQPVSDPQSIPTLCNPQTGEFYTSNDIRQRTEDTVDFKEACLEVEGQVLRFKEIAGVYPVYIDGHAVKSQQLFAAIKTVAKQYGIFLSMPLFPEWQKVSGITSAKWFELDEKGVYDPIEYLVKDKGEILDKEVAVVIFHPGFLDHFILTNSSFTTIRTLEANALCSPQVKEWLETEKIELCHFKNYLN</sequence>
<dbReference type="PANTHER" id="PTHR31609">
    <property type="entry name" value="YDJC DEACETYLASE FAMILY MEMBER"/>
    <property type="match status" value="1"/>
</dbReference>
<dbReference type="RefSeq" id="WP_126781050.1">
    <property type="nucleotide sequence ID" value="NZ_NGJU01000017.1"/>
</dbReference>